<name>A0A1L8D5A0_9THEO</name>
<organism evidence="1 2">
    <name type="scientific">Carboxydothermus islandicus</name>
    <dbReference type="NCBI Taxonomy" id="661089"/>
    <lineage>
        <taxon>Bacteria</taxon>
        <taxon>Bacillati</taxon>
        <taxon>Bacillota</taxon>
        <taxon>Clostridia</taxon>
        <taxon>Thermoanaerobacterales</taxon>
        <taxon>Thermoanaerobacteraceae</taxon>
        <taxon>Carboxydothermus</taxon>
    </lineage>
</organism>
<dbReference type="Proteomes" id="UP000187338">
    <property type="component" value="Unassembled WGS sequence"/>
</dbReference>
<gene>
    <name evidence="1" type="ORF">ciss_22750</name>
</gene>
<comment type="caution">
    <text evidence="1">The sequence shown here is derived from an EMBL/GenBank/DDBJ whole genome shotgun (WGS) entry which is preliminary data.</text>
</comment>
<sequence>PEPTVVEKAADELWVGVKCQSNPEIAGSPRNRYRPSLC</sequence>
<evidence type="ECO:0000313" key="1">
    <source>
        <dbReference type="EMBL" id="GAV26342.1"/>
    </source>
</evidence>
<keyword evidence="2" id="KW-1185">Reference proteome</keyword>
<feature type="non-terminal residue" evidence="1">
    <location>
        <position position="1"/>
    </location>
</feature>
<dbReference type="EMBL" id="BDJL01000137">
    <property type="protein sequence ID" value="GAV26342.1"/>
    <property type="molecule type" value="Genomic_DNA"/>
</dbReference>
<dbReference type="AlphaFoldDB" id="A0A1L8D5A0"/>
<evidence type="ECO:0000313" key="2">
    <source>
        <dbReference type="Proteomes" id="UP000187338"/>
    </source>
</evidence>
<proteinExistence type="predicted"/>
<accession>A0A1L8D5A0</accession>
<protein>
    <submittedName>
        <fullName evidence="1">Uncharacterized protein</fullName>
    </submittedName>
</protein>
<reference evidence="2" key="1">
    <citation type="submission" date="2016-12" db="EMBL/GenBank/DDBJ databases">
        <title>Draft Genome Sequences od Carboxydothermus pertinax and islandicus, Hydrogenogenic Carboxydotrophic Bacteria.</title>
        <authorList>
            <person name="Fukuyama Y."/>
            <person name="Ohmae K."/>
            <person name="Yoneda Y."/>
            <person name="Yoshida T."/>
            <person name="Sako Y."/>
        </authorList>
    </citation>
    <scope>NUCLEOTIDE SEQUENCE [LARGE SCALE GENOMIC DNA]</scope>
    <source>
        <strain evidence="2">SET</strain>
    </source>
</reference>